<evidence type="ECO:0000313" key="4">
    <source>
        <dbReference type="EMBL" id="CCD73382.1"/>
    </source>
</evidence>
<dbReference type="PANTHER" id="PTHR31176:SF1">
    <property type="entry name" value="MFS DOMAIN-CONTAINING PROTEIN-RELATED"/>
    <property type="match status" value="1"/>
</dbReference>
<keyword evidence="3" id="KW-1133">Transmembrane helix</keyword>
<gene>
    <name evidence="4" type="ORF">CELE_W03D8.9</name>
    <name evidence="4 6" type="ORF">W03D8.9</name>
</gene>
<dbReference type="FunCoup" id="O45006">
    <property type="interactions" value="1"/>
</dbReference>
<feature type="transmembrane region" description="Helical" evidence="3">
    <location>
        <begin position="209"/>
        <end position="228"/>
    </location>
</feature>
<dbReference type="InParanoid" id="O45006"/>
<dbReference type="EMBL" id="BX284601">
    <property type="protein sequence ID" value="CCD73382.1"/>
    <property type="molecule type" value="Genomic_DNA"/>
</dbReference>
<dbReference type="KEGG" id="cel:CELE_W03D8.9"/>
<dbReference type="PANTHER" id="PTHR31176">
    <property type="entry name" value="MFS DOMAIN-CONTAINING PROTEIN-RELATED"/>
    <property type="match status" value="1"/>
</dbReference>
<feature type="transmembrane region" description="Helical" evidence="3">
    <location>
        <begin position="259"/>
        <end position="279"/>
    </location>
</feature>
<dbReference type="InterPro" id="IPR008574">
    <property type="entry name" value="Nematodes_ZYG-11_interact"/>
</dbReference>
<feature type="compositionally biased region" description="Low complexity" evidence="2">
    <location>
        <begin position="7"/>
        <end position="34"/>
    </location>
</feature>
<accession>O45006</accession>
<keyword evidence="5" id="KW-1185">Reference proteome</keyword>
<evidence type="ECO:0000256" key="3">
    <source>
        <dbReference type="SAM" id="Phobius"/>
    </source>
</evidence>
<evidence type="ECO:0000256" key="1">
    <source>
        <dbReference type="SAM" id="Coils"/>
    </source>
</evidence>
<dbReference type="GeneID" id="171842"/>
<feature type="region of interest" description="Disordered" evidence="2">
    <location>
        <begin position="1"/>
        <end position="42"/>
    </location>
</feature>
<keyword evidence="3" id="KW-0472">Membrane</keyword>
<dbReference type="UCSC" id="W03D8.9">
    <property type="organism name" value="c. elegans"/>
</dbReference>
<dbReference type="Bgee" id="WBGene00020990">
    <property type="expression patterns" value="Expressed in adult organism and 1 other cell type or tissue"/>
</dbReference>
<dbReference type="HOGENOM" id="CLU_863911_0_0_1"/>
<dbReference type="OMA" id="DEMMIKI"/>
<keyword evidence="1" id="KW-0175">Coiled coil</keyword>
<name>O45006_CAEEL</name>
<evidence type="ECO:0000256" key="2">
    <source>
        <dbReference type="SAM" id="MobiDB-lite"/>
    </source>
</evidence>
<evidence type="ECO:0000313" key="6">
    <source>
        <dbReference type="WormBase" id="W03D8.9"/>
    </source>
</evidence>
<dbReference type="PhylomeDB" id="O45006"/>
<dbReference type="DIP" id="DIP-25510N"/>
<dbReference type="PIRSF" id="PIRSF016383">
    <property type="entry name" value="DUF856_CAE_spp"/>
    <property type="match status" value="1"/>
</dbReference>
<dbReference type="RefSeq" id="NP_491044.1">
    <property type="nucleotide sequence ID" value="NM_058643.4"/>
</dbReference>
<evidence type="ECO:0000313" key="5">
    <source>
        <dbReference type="Proteomes" id="UP000001940"/>
    </source>
</evidence>
<feature type="coiled-coil region" evidence="1">
    <location>
        <begin position="59"/>
        <end position="104"/>
    </location>
</feature>
<dbReference type="eggNOG" id="ENOG502SFCY">
    <property type="taxonomic scope" value="Eukaryota"/>
</dbReference>
<reference evidence="4 5" key="1">
    <citation type="journal article" date="1998" name="Science">
        <title>Genome sequence of the nematode C. elegans: a platform for investigating biology.</title>
        <authorList>
            <consortium name="The C. elegans sequencing consortium"/>
            <person name="Sulson J.E."/>
            <person name="Waterston R."/>
        </authorList>
    </citation>
    <scope>NUCLEOTIDE SEQUENCE [LARGE SCALE GENOMIC DNA]</scope>
    <source>
        <strain evidence="4 5">Bristol N2</strain>
    </source>
</reference>
<sequence>MAEGGQSAMEPSAAAPPSDAAPPADAAPSIAPEAGGSQMGAGGQDASIGFVTKTYANYVQDIQQAAEGLRQRATALQQDGPAQIQQMQSQIQSQTQEILSALQETQQPVGLPTSSVVEIFGWSSILLLGAGIASIIGGYVLSPIFGIFIGRGGAAILASLVLPGAGAYYLNAENGSTSATRFQLLVLALAQGILMGHSISYTYLGGQPLGFITPLVIAFAYPLIAGQVGTARAPLLGGAIGAALGVQLVFGIVSGSLSFSYFLLSALYSVASGALLQIANKNMSPPNRHHMYQILLVSSFLFSKALVYGLFGSAEPPKA</sequence>
<feature type="transmembrane region" description="Helical" evidence="3">
    <location>
        <begin position="291"/>
        <end position="311"/>
    </location>
</feature>
<dbReference type="PaxDb" id="6239-W03D8.9.1"/>
<dbReference type="Pfam" id="PF05884">
    <property type="entry name" value="ZYG-11_interact"/>
    <property type="match status" value="1"/>
</dbReference>
<dbReference type="WormBase" id="W03D8.9">
    <property type="protein sequence ID" value="CE26983"/>
    <property type="gene ID" value="WBGene00020990"/>
</dbReference>
<keyword evidence="3" id="KW-0812">Transmembrane</keyword>
<proteinExistence type="predicted"/>
<dbReference type="OrthoDB" id="5857697at2759"/>
<dbReference type="CTD" id="171842"/>
<dbReference type="AGR" id="WB:WBGene00020990"/>
<organism evidence="4 5">
    <name type="scientific">Caenorhabditis elegans</name>
    <dbReference type="NCBI Taxonomy" id="6239"/>
    <lineage>
        <taxon>Eukaryota</taxon>
        <taxon>Metazoa</taxon>
        <taxon>Ecdysozoa</taxon>
        <taxon>Nematoda</taxon>
        <taxon>Chromadorea</taxon>
        <taxon>Rhabditida</taxon>
        <taxon>Rhabditina</taxon>
        <taxon>Rhabditomorpha</taxon>
        <taxon>Rhabditoidea</taxon>
        <taxon>Rhabditidae</taxon>
        <taxon>Peloderinae</taxon>
        <taxon>Caenorhabditis</taxon>
    </lineage>
</organism>
<dbReference type="PeptideAtlas" id="O45006"/>
<dbReference type="Proteomes" id="UP000001940">
    <property type="component" value="Chromosome I"/>
</dbReference>
<feature type="transmembrane region" description="Helical" evidence="3">
    <location>
        <begin position="235"/>
        <end position="253"/>
    </location>
</feature>
<protein>
    <submittedName>
        <fullName evidence="4">Membrane transporter protein</fullName>
    </submittedName>
</protein>
<dbReference type="IntAct" id="O45006">
    <property type="interactions" value="1"/>
</dbReference>
<feature type="transmembrane region" description="Helical" evidence="3">
    <location>
        <begin position="147"/>
        <end position="170"/>
    </location>
</feature>
<dbReference type="STRING" id="6239.W03D8.9.1"/>
<feature type="transmembrane region" description="Helical" evidence="3">
    <location>
        <begin position="119"/>
        <end position="141"/>
    </location>
</feature>
<dbReference type="AlphaFoldDB" id="O45006"/>